<name>A0A200RC67_MACCD</name>
<dbReference type="InParanoid" id="A0A200RC67"/>
<dbReference type="STRING" id="56857.A0A200RC67"/>
<dbReference type="PANTHER" id="PTHR31929">
    <property type="entry name" value="SAUR-LIKE AUXIN-RESPONSIVE PROTEIN FAMILY-RELATED"/>
    <property type="match status" value="1"/>
</dbReference>
<comment type="similarity">
    <text evidence="1">Belongs to the ARG7 family.</text>
</comment>
<evidence type="ECO:0000256" key="1">
    <source>
        <dbReference type="ARBA" id="ARBA00006974"/>
    </source>
</evidence>
<organism evidence="2 3">
    <name type="scientific">Macleaya cordata</name>
    <name type="common">Five-seeded plume-poppy</name>
    <name type="synonym">Bocconia cordata</name>
    <dbReference type="NCBI Taxonomy" id="56857"/>
    <lineage>
        <taxon>Eukaryota</taxon>
        <taxon>Viridiplantae</taxon>
        <taxon>Streptophyta</taxon>
        <taxon>Embryophyta</taxon>
        <taxon>Tracheophyta</taxon>
        <taxon>Spermatophyta</taxon>
        <taxon>Magnoliopsida</taxon>
        <taxon>Ranunculales</taxon>
        <taxon>Papaveraceae</taxon>
        <taxon>Papaveroideae</taxon>
        <taxon>Macleaya</taxon>
    </lineage>
</organism>
<proteinExistence type="inferred from homology"/>
<dbReference type="Proteomes" id="UP000195402">
    <property type="component" value="Unassembled WGS sequence"/>
</dbReference>
<dbReference type="Pfam" id="PF02519">
    <property type="entry name" value="Auxin_inducible"/>
    <property type="match status" value="1"/>
</dbReference>
<gene>
    <name evidence="2" type="ORF">BVC80_157g107</name>
</gene>
<evidence type="ECO:0000313" key="2">
    <source>
        <dbReference type="EMBL" id="OVA20304.1"/>
    </source>
</evidence>
<accession>A0A200RC67</accession>
<dbReference type="AlphaFoldDB" id="A0A200RC67"/>
<evidence type="ECO:0000313" key="3">
    <source>
        <dbReference type="Proteomes" id="UP000195402"/>
    </source>
</evidence>
<dbReference type="GO" id="GO:0009733">
    <property type="term" value="P:response to auxin"/>
    <property type="evidence" value="ECO:0007669"/>
    <property type="project" value="InterPro"/>
</dbReference>
<dbReference type="OrthoDB" id="1841988at2759"/>
<dbReference type="InterPro" id="IPR003676">
    <property type="entry name" value="SAUR_fam"/>
</dbReference>
<reference evidence="2 3" key="1">
    <citation type="journal article" date="2017" name="Mol. Plant">
        <title>The Genome of Medicinal Plant Macleaya cordata Provides New Insights into Benzylisoquinoline Alkaloids Metabolism.</title>
        <authorList>
            <person name="Liu X."/>
            <person name="Liu Y."/>
            <person name="Huang P."/>
            <person name="Ma Y."/>
            <person name="Qing Z."/>
            <person name="Tang Q."/>
            <person name="Cao H."/>
            <person name="Cheng P."/>
            <person name="Zheng Y."/>
            <person name="Yuan Z."/>
            <person name="Zhou Y."/>
            <person name="Liu J."/>
            <person name="Tang Z."/>
            <person name="Zhuo Y."/>
            <person name="Zhang Y."/>
            <person name="Yu L."/>
            <person name="Huang J."/>
            <person name="Yang P."/>
            <person name="Peng Q."/>
            <person name="Zhang J."/>
            <person name="Jiang W."/>
            <person name="Zhang Z."/>
            <person name="Lin K."/>
            <person name="Ro D.K."/>
            <person name="Chen X."/>
            <person name="Xiong X."/>
            <person name="Shang Y."/>
            <person name="Huang S."/>
            <person name="Zeng J."/>
        </authorList>
    </citation>
    <scope>NUCLEOTIDE SEQUENCE [LARGE SCALE GENOMIC DNA]</scope>
    <source>
        <strain evidence="3">cv. BLH2017</strain>
        <tissue evidence="2">Root</tissue>
    </source>
</reference>
<sequence>MGVRLAKMVHGKYAADFQPNRLEPKSVTNHHPPVPVQLENVDVVPKGHFVVYVGAAGGGETWNKNIKKRFVVPISYLKHHWFQDLLNRAEDEYGFDHPMGGLTIPCQEHIFIHLMITSYCFKKTR</sequence>
<dbReference type="EMBL" id="MVGT01000143">
    <property type="protein sequence ID" value="OVA20304.1"/>
    <property type="molecule type" value="Genomic_DNA"/>
</dbReference>
<keyword evidence="3" id="KW-1185">Reference proteome</keyword>
<comment type="caution">
    <text evidence="2">The sequence shown here is derived from an EMBL/GenBank/DDBJ whole genome shotgun (WGS) entry which is preliminary data.</text>
</comment>
<protein>
    <submittedName>
        <fullName evidence="2">Auxin-induced protein</fullName>
    </submittedName>
</protein>